<protein>
    <submittedName>
        <fullName evidence="1">Uncharacterized protein</fullName>
    </submittedName>
</protein>
<reference evidence="2" key="1">
    <citation type="journal article" date="2023" name="Commun. Biol.">
        <title>Genome analysis of Parmales, the sister group of diatoms, reveals the evolutionary specialization of diatoms from phago-mixotrophs to photoautotrophs.</title>
        <authorList>
            <person name="Ban H."/>
            <person name="Sato S."/>
            <person name="Yoshikawa S."/>
            <person name="Yamada K."/>
            <person name="Nakamura Y."/>
            <person name="Ichinomiya M."/>
            <person name="Sato N."/>
            <person name="Blanc-Mathieu R."/>
            <person name="Endo H."/>
            <person name="Kuwata A."/>
            <person name="Ogata H."/>
        </authorList>
    </citation>
    <scope>NUCLEOTIDE SEQUENCE [LARGE SCALE GENOMIC DNA]</scope>
    <source>
        <strain evidence="2">NIES 3700</strain>
    </source>
</reference>
<dbReference type="AlphaFoldDB" id="A0A9W7E8Q0"/>
<organism evidence="1 2">
    <name type="scientific">Triparma laevis f. longispina</name>
    <dbReference type="NCBI Taxonomy" id="1714387"/>
    <lineage>
        <taxon>Eukaryota</taxon>
        <taxon>Sar</taxon>
        <taxon>Stramenopiles</taxon>
        <taxon>Ochrophyta</taxon>
        <taxon>Bolidophyceae</taxon>
        <taxon>Parmales</taxon>
        <taxon>Triparmaceae</taxon>
        <taxon>Triparma</taxon>
    </lineage>
</organism>
<evidence type="ECO:0000313" key="1">
    <source>
        <dbReference type="EMBL" id="GMH69155.1"/>
    </source>
</evidence>
<keyword evidence="2" id="KW-1185">Reference proteome</keyword>
<dbReference type="EMBL" id="BRXW01000602">
    <property type="protein sequence ID" value="GMH69155.1"/>
    <property type="molecule type" value="Genomic_DNA"/>
</dbReference>
<sequence length="182" mass="21136">MSNLFPPPLKLTLEETPLTYKFTLKHHDKTLGYTTGTTHRTRNEVPYDFRFASELDTICGCRRLPTNILHMDTMLIDRSLLKTISSEIDTRNLGVMLGCLGLRWGYDRGLNKVEFLAIDDDDFQHKRLVRHWRRLGLKEVRYVGDEVKDVPDRLVWGGRGMLMEGDTAGLLEKWKGVWEVDE</sequence>
<comment type="caution">
    <text evidence="1">The sequence shown here is derived from an EMBL/GenBank/DDBJ whole genome shotgun (WGS) entry which is preliminary data.</text>
</comment>
<accession>A0A9W7E8Q0</accession>
<dbReference type="PANTHER" id="PTHR36897:SF2">
    <property type="entry name" value="OS10G0350800 PROTEIN"/>
    <property type="match status" value="1"/>
</dbReference>
<dbReference type="Proteomes" id="UP001165122">
    <property type="component" value="Unassembled WGS sequence"/>
</dbReference>
<dbReference type="PANTHER" id="PTHR36897">
    <property type="entry name" value="OS10G0351100-LIKE PROTEIN"/>
    <property type="match status" value="1"/>
</dbReference>
<proteinExistence type="predicted"/>
<gene>
    <name evidence="1" type="ORF">TrLO_g2002</name>
</gene>
<evidence type="ECO:0000313" key="2">
    <source>
        <dbReference type="Proteomes" id="UP001165122"/>
    </source>
</evidence>
<dbReference type="OrthoDB" id="445361at2759"/>
<name>A0A9W7E8Q0_9STRA</name>